<evidence type="ECO:0000313" key="4">
    <source>
        <dbReference type="Proteomes" id="UP000006039"/>
    </source>
</evidence>
<evidence type="ECO:0000256" key="1">
    <source>
        <dbReference type="SAM" id="MobiDB-lite"/>
    </source>
</evidence>
<evidence type="ECO:0000313" key="2">
    <source>
        <dbReference type="EMBL" id="EJT71527.1"/>
    </source>
</evidence>
<accession>J3PBB1</accession>
<reference evidence="3" key="4">
    <citation type="journal article" date="2015" name="G3 (Bethesda)">
        <title>Genome sequences of three phytopathogenic species of the Magnaporthaceae family of fungi.</title>
        <authorList>
            <person name="Okagaki L.H."/>
            <person name="Nunes C.C."/>
            <person name="Sailsbery J."/>
            <person name="Clay B."/>
            <person name="Brown D."/>
            <person name="John T."/>
            <person name="Oh Y."/>
            <person name="Young N."/>
            <person name="Fitzgerald M."/>
            <person name="Haas B.J."/>
            <person name="Zeng Q."/>
            <person name="Young S."/>
            <person name="Adiconis X."/>
            <person name="Fan L."/>
            <person name="Levin J.Z."/>
            <person name="Mitchell T.K."/>
            <person name="Okubara P.A."/>
            <person name="Farman M.L."/>
            <person name="Kohn L.M."/>
            <person name="Birren B."/>
            <person name="Ma L.-J."/>
            <person name="Dean R.A."/>
        </authorList>
    </citation>
    <scope>NUCLEOTIDE SEQUENCE</scope>
    <source>
        <strain evidence="3">R3-111a-1</strain>
    </source>
</reference>
<reference evidence="2" key="3">
    <citation type="submission" date="2010-09" db="EMBL/GenBank/DDBJ databases">
        <title>Annotation of Gaeumannomyces graminis var. tritici R3-111a-1.</title>
        <authorList>
            <consortium name="The Broad Institute Genome Sequencing Platform"/>
            <person name="Ma L.-J."/>
            <person name="Dead R."/>
            <person name="Young S.K."/>
            <person name="Zeng Q."/>
            <person name="Gargeya S."/>
            <person name="Fitzgerald M."/>
            <person name="Haas B."/>
            <person name="Abouelleil A."/>
            <person name="Alvarado L."/>
            <person name="Arachchi H.M."/>
            <person name="Berlin A."/>
            <person name="Brown A."/>
            <person name="Chapman S.B."/>
            <person name="Chen Z."/>
            <person name="Dunbar C."/>
            <person name="Freedman E."/>
            <person name="Gearin G."/>
            <person name="Gellesch M."/>
            <person name="Goldberg J."/>
            <person name="Griggs A."/>
            <person name="Gujja S."/>
            <person name="Heiman D."/>
            <person name="Howarth C."/>
            <person name="Larson L."/>
            <person name="Lui A."/>
            <person name="MacDonald P.J.P."/>
            <person name="Mehta T."/>
            <person name="Montmayeur A."/>
            <person name="Murphy C."/>
            <person name="Neiman D."/>
            <person name="Pearson M."/>
            <person name="Priest M."/>
            <person name="Roberts A."/>
            <person name="Saif S."/>
            <person name="Shea T."/>
            <person name="Shenoy N."/>
            <person name="Sisk P."/>
            <person name="Stolte C."/>
            <person name="Sykes S."/>
            <person name="Yandava C."/>
            <person name="Wortman J."/>
            <person name="Nusbaum C."/>
            <person name="Birren B."/>
        </authorList>
    </citation>
    <scope>NUCLEOTIDE SEQUENCE</scope>
    <source>
        <strain evidence="2">R3-111a-1</strain>
    </source>
</reference>
<dbReference type="PANTHER" id="PTHR22684">
    <property type="entry name" value="NULP1-RELATED"/>
    <property type="match status" value="1"/>
</dbReference>
<dbReference type="PANTHER" id="PTHR22684:SF0">
    <property type="entry name" value="RIBOSOME QUALITY CONTROL COMPLEX SUBUNIT TCF25"/>
    <property type="match status" value="1"/>
</dbReference>
<dbReference type="GO" id="GO:0072344">
    <property type="term" value="P:rescue of stalled ribosome"/>
    <property type="evidence" value="ECO:0007669"/>
    <property type="project" value="TreeGrafter"/>
</dbReference>
<dbReference type="EnsemblFungi" id="EJT71527">
    <property type="protein sequence ID" value="EJT71527"/>
    <property type="gene ID" value="GGTG_10784"/>
</dbReference>
<keyword evidence="4" id="KW-1185">Reference proteome</keyword>
<dbReference type="eggNOG" id="KOG2422">
    <property type="taxonomic scope" value="Eukaryota"/>
</dbReference>
<dbReference type="OrthoDB" id="205993at2759"/>
<sequence length="745" mass="82990">MSSRQLRKLQERKEAQELKELRERKLREQQALGQHDAPADIPEDDEPIIRQPRANLFSGFASLVEDGGDDDEDDDDDDIDDGAGQQTAAPNPSDATAAIPSKKSKKKSKRKKKAKKADPEPPVKEAPETGGMDEIDRALQQLKAAEPTPVGTSDSEPTDWYSAELAKLLSINTMHLKVVNEMRNLFGRDAIAASSADSDPQAGVDLRAMQREGQTLEQYLKGRPGQKISEVLLRRNPFVEGKSYWPKAPAGGLTMKRVDESEDSDQFTEFAFAHDHGYESLEAVFFQCVQTHDPMMLVHFLHQNPYHVSSLIQVSKVAKQDQNSALAGDLCERALFTFGRVTLSSFRNKLKDGRARLSFSRPENRQFWLAAYNYVRSLMIKGTYRTALEWAKMLLSFSPADDYGMLNLIHGIAIRCHEAAWFIELVCENDLFSYHMARHVPNRDYVKQTAVLAKLQLGDAAGARKLLKEGMETLPWLYCALLSALNMDAPKSIWGIQARSPSEELYTALYISQAKDLWNTQQASALLKEVATSLARPPVHETLPEAEDVAESTARFVYLDNTPSLMALVPHALMHASPNFDFDPLPPPLEENIFSSVAQRLPWDGTQAHPSTSHLGELFARLFPAEQRRWEQLFQGQGLGDVEGLEEQDELVDGVPEEDIEAMVQLRAAVAESRNDPGVLARLAQMAEFMFGRPRDAAANEAEDEPTIDAAASRGEDDAMQQEDRNPAPSDTHGGRGDNTNRQGD</sequence>
<organism evidence="2">
    <name type="scientific">Gaeumannomyces tritici (strain R3-111a-1)</name>
    <name type="common">Wheat and barley take-all root rot fungus</name>
    <name type="synonym">Gaeumannomyces graminis var. tritici</name>
    <dbReference type="NCBI Taxonomy" id="644352"/>
    <lineage>
        <taxon>Eukaryota</taxon>
        <taxon>Fungi</taxon>
        <taxon>Dikarya</taxon>
        <taxon>Ascomycota</taxon>
        <taxon>Pezizomycotina</taxon>
        <taxon>Sordariomycetes</taxon>
        <taxon>Sordariomycetidae</taxon>
        <taxon>Magnaporthales</taxon>
        <taxon>Magnaporthaceae</taxon>
        <taxon>Gaeumannomyces</taxon>
    </lineage>
</organism>
<dbReference type="GeneID" id="20351242"/>
<dbReference type="VEuPathDB" id="FungiDB:GGTG_10784"/>
<dbReference type="AlphaFoldDB" id="J3PBB1"/>
<proteinExistence type="predicted"/>
<dbReference type="HOGENOM" id="CLU_008321_1_0_1"/>
<feature type="compositionally biased region" description="Polar residues" evidence="1">
    <location>
        <begin position="84"/>
        <end position="94"/>
    </location>
</feature>
<protein>
    <submittedName>
        <fullName evidence="2">Nulp1-pending protein</fullName>
    </submittedName>
</protein>
<reference evidence="3" key="5">
    <citation type="submission" date="2018-04" db="UniProtKB">
        <authorList>
            <consortium name="EnsemblFungi"/>
        </authorList>
    </citation>
    <scope>IDENTIFICATION</scope>
    <source>
        <strain evidence="3">R3-111a-1</strain>
    </source>
</reference>
<feature type="region of interest" description="Disordered" evidence="1">
    <location>
        <begin position="24"/>
        <end position="132"/>
    </location>
</feature>
<name>J3PBB1_GAET3</name>
<feature type="compositionally biased region" description="Basic residues" evidence="1">
    <location>
        <begin position="102"/>
        <end position="115"/>
    </location>
</feature>
<dbReference type="GO" id="GO:1990112">
    <property type="term" value="C:RQC complex"/>
    <property type="evidence" value="ECO:0007669"/>
    <property type="project" value="TreeGrafter"/>
</dbReference>
<dbReference type="GO" id="GO:1990116">
    <property type="term" value="P:ribosome-associated ubiquitin-dependent protein catabolic process"/>
    <property type="evidence" value="ECO:0007669"/>
    <property type="project" value="TreeGrafter"/>
</dbReference>
<dbReference type="Proteomes" id="UP000006039">
    <property type="component" value="Unassembled WGS sequence"/>
</dbReference>
<reference evidence="4" key="1">
    <citation type="submission" date="2010-07" db="EMBL/GenBank/DDBJ databases">
        <title>The genome sequence of Gaeumannomyces graminis var. tritici strain R3-111a-1.</title>
        <authorList>
            <consortium name="The Broad Institute Genome Sequencing Platform"/>
            <person name="Ma L.-J."/>
            <person name="Dead R."/>
            <person name="Young S."/>
            <person name="Zeng Q."/>
            <person name="Koehrsen M."/>
            <person name="Alvarado L."/>
            <person name="Berlin A."/>
            <person name="Chapman S.B."/>
            <person name="Chen Z."/>
            <person name="Freedman E."/>
            <person name="Gellesch M."/>
            <person name="Goldberg J."/>
            <person name="Griggs A."/>
            <person name="Gujja S."/>
            <person name="Heilman E.R."/>
            <person name="Heiman D."/>
            <person name="Hepburn T."/>
            <person name="Howarth C."/>
            <person name="Jen D."/>
            <person name="Larson L."/>
            <person name="Mehta T."/>
            <person name="Neiman D."/>
            <person name="Pearson M."/>
            <person name="Roberts A."/>
            <person name="Saif S."/>
            <person name="Shea T."/>
            <person name="Shenoy N."/>
            <person name="Sisk P."/>
            <person name="Stolte C."/>
            <person name="Sykes S."/>
            <person name="Walk T."/>
            <person name="White J."/>
            <person name="Yandava C."/>
            <person name="Haas B."/>
            <person name="Nusbaum C."/>
            <person name="Birren B."/>
        </authorList>
    </citation>
    <scope>NUCLEOTIDE SEQUENCE [LARGE SCALE GENOMIC DNA]</scope>
    <source>
        <strain evidence="4">R3-111a-1</strain>
    </source>
</reference>
<gene>
    <name evidence="3" type="primary">20351242</name>
    <name evidence="2" type="ORF">GGTG_10784</name>
</gene>
<dbReference type="RefSeq" id="XP_009226924.1">
    <property type="nucleotide sequence ID" value="XM_009228660.1"/>
</dbReference>
<evidence type="ECO:0000313" key="3">
    <source>
        <dbReference type="EnsemblFungi" id="EJT71527"/>
    </source>
</evidence>
<feature type="region of interest" description="Disordered" evidence="1">
    <location>
        <begin position="698"/>
        <end position="745"/>
    </location>
</feature>
<dbReference type="Pfam" id="PF04910">
    <property type="entry name" value="Tcf25"/>
    <property type="match status" value="1"/>
</dbReference>
<feature type="compositionally biased region" description="Acidic residues" evidence="1">
    <location>
        <begin position="66"/>
        <end position="81"/>
    </location>
</feature>
<dbReference type="STRING" id="644352.J3PBB1"/>
<dbReference type="EMBL" id="GL385400">
    <property type="protein sequence ID" value="EJT71527.1"/>
    <property type="molecule type" value="Genomic_DNA"/>
</dbReference>
<feature type="compositionally biased region" description="Basic and acidic residues" evidence="1">
    <location>
        <begin position="714"/>
        <end position="726"/>
    </location>
</feature>
<feature type="compositionally biased region" description="Basic and acidic residues" evidence="1">
    <location>
        <begin position="116"/>
        <end position="127"/>
    </location>
</feature>
<reference evidence="2" key="2">
    <citation type="submission" date="2010-07" db="EMBL/GenBank/DDBJ databases">
        <authorList>
            <consortium name="The Broad Institute Genome Sequencing Platform"/>
            <consortium name="Broad Institute Genome Sequencing Center for Infectious Disease"/>
            <person name="Ma L.-J."/>
            <person name="Dead R."/>
            <person name="Young S."/>
            <person name="Zeng Q."/>
            <person name="Koehrsen M."/>
            <person name="Alvarado L."/>
            <person name="Berlin A."/>
            <person name="Chapman S.B."/>
            <person name="Chen Z."/>
            <person name="Freedman E."/>
            <person name="Gellesch M."/>
            <person name="Goldberg J."/>
            <person name="Griggs A."/>
            <person name="Gujja S."/>
            <person name="Heilman E.R."/>
            <person name="Heiman D."/>
            <person name="Hepburn T."/>
            <person name="Howarth C."/>
            <person name="Jen D."/>
            <person name="Larson L."/>
            <person name="Mehta T."/>
            <person name="Neiman D."/>
            <person name="Pearson M."/>
            <person name="Roberts A."/>
            <person name="Saif S."/>
            <person name="Shea T."/>
            <person name="Shenoy N."/>
            <person name="Sisk P."/>
            <person name="Stolte C."/>
            <person name="Sykes S."/>
            <person name="Walk T."/>
            <person name="White J."/>
            <person name="Yandava C."/>
            <person name="Haas B."/>
            <person name="Nusbaum C."/>
            <person name="Birren B."/>
        </authorList>
    </citation>
    <scope>NUCLEOTIDE SEQUENCE</scope>
    <source>
        <strain evidence="2">R3-111a-1</strain>
    </source>
</reference>
<dbReference type="InterPro" id="IPR006994">
    <property type="entry name" value="TCF25/Rqc1"/>
</dbReference>